<proteinExistence type="predicted"/>
<keyword evidence="1" id="KW-1133">Transmembrane helix</keyword>
<evidence type="ECO:0000313" key="3">
    <source>
        <dbReference type="Proteomes" id="UP001516588"/>
    </source>
</evidence>
<dbReference type="PANTHER" id="PTHR35007:SF1">
    <property type="entry name" value="PILUS ASSEMBLY PROTEIN"/>
    <property type="match status" value="1"/>
</dbReference>
<keyword evidence="3" id="KW-1185">Reference proteome</keyword>
<feature type="transmembrane region" description="Helical" evidence="1">
    <location>
        <begin position="189"/>
        <end position="208"/>
    </location>
</feature>
<dbReference type="EMBL" id="JADCKA010000002">
    <property type="protein sequence ID" value="MBE5035108.1"/>
    <property type="molecule type" value="Genomic_DNA"/>
</dbReference>
<reference evidence="2 3" key="1">
    <citation type="submission" date="2020-10" db="EMBL/GenBank/DDBJ databases">
        <title>ChiBAC.</title>
        <authorList>
            <person name="Zenner C."/>
            <person name="Hitch T.C.A."/>
            <person name="Clavel T."/>
        </authorList>
    </citation>
    <scope>NUCLEOTIDE SEQUENCE [LARGE SCALE GENOMIC DNA]</scope>
    <source>
        <strain evidence="2 3">DSM 108706</strain>
    </source>
</reference>
<keyword evidence="1" id="KW-0472">Membrane</keyword>
<comment type="caution">
    <text evidence="2">The sequence shown here is derived from an EMBL/GenBank/DDBJ whole genome shotgun (WGS) entry which is preliminary data.</text>
</comment>
<organism evidence="2 3">
    <name type="scientific">Gallibacter intestinalis</name>
    <dbReference type="NCBI Taxonomy" id="2779356"/>
    <lineage>
        <taxon>Bacteria</taxon>
        <taxon>Bacillati</taxon>
        <taxon>Bacillota</taxon>
        <taxon>Clostridia</taxon>
        <taxon>Eubacteriales</taxon>
        <taxon>Eubacteriaceae</taxon>
        <taxon>Gallibacter</taxon>
    </lineage>
</organism>
<feature type="transmembrane region" description="Helical" evidence="1">
    <location>
        <begin position="220"/>
        <end position="241"/>
    </location>
</feature>
<evidence type="ECO:0000313" key="2">
    <source>
        <dbReference type="EMBL" id="MBE5035108.1"/>
    </source>
</evidence>
<dbReference type="PANTHER" id="PTHR35007">
    <property type="entry name" value="INTEGRAL MEMBRANE PROTEIN-RELATED"/>
    <property type="match status" value="1"/>
</dbReference>
<protein>
    <submittedName>
        <fullName evidence="2">Type II secretion system F family protein</fullName>
    </submittedName>
</protein>
<keyword evidence="1" id="KW-0812">Transmembrane</keyword>
<feature type="transmembrane region" description="Helical" evidence="1">
    <location>
        <begin position="16"/>
        <end position="34"/>
    </location>
</feature>
<accession>A0ABR9QW54</accession>
<name>A0ABR9QW54_9FIRM</name>
<sequence length="249" mass="28169">MKNECIKYVPEVKERLIYYVIAYTASGALLYLFYKNIGVSVIFGTLGVFTEKYYCEYKLKRQMERITLQFRDLLYSIGSSISAGRYLQEALEEGEVALKVIYGEKSLLADELESINKNIRTSRIDSKDALIELAERSGSDDIRNFAEVCGICRETGGDMQKVISEAAANIADKMRVKKEIRTLMAQKRFEARIVSLMPIAVITMLNLISPDYLQPLYGGIQGRLIMTAALAGFVVSCLWMFRLTEVESI</sequence>
<gene>
    <name evidence="2" type="ORF">INF20_02295</name>
</gene>
<dbReference type="Proteomes" id="UP001516588">
    <property type="component" value="Unassembled WGS sequence"/>
</dbReference>
<evidence type="ECO:0000256" key="1">
    <source>
        <dbReference type="SAM" id="Phobius"/>
    </source>
</evidence>
<dbReference type="RefSeq" id="WP_226384774.1">
    <property type="nucleotide sequence ID" value="NZ_JADCKA010000002.1"/>
</dbReference>